<dbReference type="Gene3D" id="1.10.760.10">
    <property type="entry name" value="Cytochrome c-like domain"/>
    <property type="match status" value="2"/>
</dbReference>
<dbReference type="GO" id="GO:0030313">
    <property type="term" value="C:cell envelope"/>
    <property type="evidence" value="ECO:0007669"/>
    <property type="project" value="UniProtKB-SubCell"/>
</dbReference>
<comment type="subcellular location">
    <subcellularLocation>
        <location evidence="1">Cell envelope</location>
    </subcellularLocation>
</comment>
<dbReference type="GO" id="GO:0004130">
    <property type="term" value="F:cytochrome-c peroxidase activity"/>
    <property type="evidence" value="ECO:0007669"/>
    <property type="project" value="TreeGrafter"/>
</dbReference>
<name>A0A2T3L9E5_9GAMM</name>
<evidence type="ECO:0000259" key="4">
    <source>
        <dbReference type="Pfam" id="PF03150"/>
    </source>
</evidence>
<organism evidence="5 6">
    <name type="scientific">Photobacterium indicum</name>
    <dbReference type="NCBI Taxonomy" id="81447"/>
    <lineage>
        <taxon>Bacteria</taxon>
        <taxon>Pseudomonadati</taxon>
        <taxon>Pseudomonadota</taxon>
        <taxon>Gammaproteobacteria</taxon>
        <taxon>Vibrionales</taxon>
        <taxon>Vibrionaceae</taxon>
        <taxon>Photobacterium</taxon>
    </lineage>
</organism>
<dbReference type="PANTHER" id="PTHR30600:SF10">
    <property type="entry name" value="BLL6722 PROTEIN"/>
    <property type="match status" value="1"/>
</dbReference>
<dbReference type="InterPro" id="IPR004852">
    <property type="entry name" value="Di-haem_cyt_c_peroxidsae"/>
</dbReference>
<dbReference type="InterPro" id="IPR051395">
    <property type="entry name" value="Cytochrome_c_Peroxidase/MauG"/>
</dbReference>
<dbReference type="InterPro" id="IPR036909">
    <property type="entry name" value="Cyt_c-like_dom_sf"/>
</dbReference>
<reference evidence="5 6" key="1">
    <citation type="submission" date="2018-03" db="EMBL/GenBank/DDBJ databases">
        <title>Whole genome sequencing of Histamine producing bacteria.</title>
        <authorList>
            <person name="Butler K."/>
        </authorList>
    </citation>
    <scope>NUCLEOTIDE SEQUENCE [LARGE SCALE GENOMIC DNA]</scope>
    <source>
        <strain evidence="5 6">ATCC 19614</strain>
    </source>
</reference>
<dbReference type="GO" id="GO:0009055">
    <property type="term" value="F:electron transfer activity"/>
    <property type="evidence" value="ECO:0007669"/>
    <property type="project" value="InterPro"/>
</dbReference>
<feature type="domain" description="Di-haem cytochrome c peroxidase" evidence="4">
    <location>
        <begin position="48"/>
        <end position="254"/>
    </location>
</feature>
<gene>
    <name evidence="5" type="ORF">C9J47_12015</name>
</gene>
<dbReference type="Proteomes" id="UP000241803">
    <property type="component" value="Unassembled WGS sequence"/>
</dbReference>
<evidence type="ECO:0000256" key="3">
    <source>
        <dbReference type="ARBA" id="ARBA00023002"/>
    </source>
</evidence>
<evidence type="ECO:0000256" key="2">
    <source>
        <dbReference type="ARBA" id="ARBA00022729"/>
    </source>
</evidence>
<keyword evidence="2" id="KW-0732">Signal</keyword>
<evidence type="ECO:0000313" key="6">
    <source>
        <dbReference type="Proteomes" id="UP000241803"/>
    </source>
</evidence>
<evidence type="ECO:0000256" key="1">
    <source>
        <dbReference type="ARBA" id="ARBA00004196"/>
    </source>
</evidence>
<keyword evidence="3" id="KW-0560">Oxidoreductase</keyword>
<dbReference type="GO" id="GO:0020037">
    <property type="term" value="F:heme binding"/>
    <property type="evidence" value="ECO:0007669"/>
    <property type="project" value="InterPro"/>
</dbReference>
<dbReference type="AlphaFoldDB" id="A0A2T3L9E5"/>
<sequence length="491" mass="54987">MSNISNNTMLKKKKSIQHYSAVIGLIVGVGFLPSTANAADEDMTYLEEMGKRLFFEEISLSRNMSCSTCHTAGTGGTNGDSDTNLGQVAVTGSDGVQVGNLKPPTNKYAQFLNEVGDPEGLKLFDVACPGFAPAPCGGAFWNGRAEGDLIETVHNIDVFAGLNSKYETMYKKYLGPVADQAHASPFINPLEQAKEDKFKVCTQVRGTTWGRQLYQYAWGEHLYCSYSQVDEIFARFSVALAAWQMSSDNNRFDSKRDLALKNDYDGLFPFDDFTDQENEGHDLFYGQARCFFCHQSGNNNGVGKFERYTNDFYFNIGVPRNHKIPNDPAPDVGLFATTSNSDHLGEHKVPTLRNVDKRPSPYFVKAYTHNGWFKSLEQLVHFYNTATVKATCSNEYITAEQAIAENCWPAPEINENFAGFAVGNLRLDADQEAAIVSYLKTLTDTTDVEPPSVYLPYTYDKSRLDHNDEESYEPEAPIYDYRESITSRYMR</sequence>
<dbReference type="EMBL" id="PYOC01000003">
    <property type="protein sequence ID" value="PSV47583.1"/>
    <property type="molecule type" value="Genomic_DNA"/>
</dbReference>
<accession>A0A2T3L9E5</accession>
<dbReference type="RefSeq" id="WP_107253748.1">
    <property type="nucleotide sequence ID" value="NZ_PYOC01000003.1"/>
</dbReference>
<dbReference type="PANTHER" id="PTHR30600">
    <property type="entry name" value="CYTOCHROME C PEROXIDASE-RELATED"/>
    <property type="match status" value="1"/>
</dbReference>
<dbReference type="Pfam" id="PF03150">
    <property type="entry name" value="CCP_MauG"/>
    <property type="match status" value="1"/>
</dbReference>
<proteinExistence type="predicted"/>
<keyword evidence="6" id="KW-1185">Reference proteome</keyword>
<evidence type="ECO:0000313" key="5">
    <source>
        <dbReference type="EMBL" id="PSV47583.1"/>
    </source>
</evidence>
<comment type="caution">
    <text evidence="5">The sequence shown here is derived from an EMBL/GenBank/DDBJ whole genome shotgun (WGS) entry which is preliminary data.</text>
</comment>
<dbReference type="SUPFAM" id="SSF46626">
    <property type="entry name" value="Cytochrome c"/>
    <property type="match status" value="2"/>
</dbReference>
<protein>
    <submittedName>
        <fullName evidence="5">Methylamine utilization protein</fullName>
    </submittedName>
</protein>